<reference evidence="1" key="2">
    <citation type="submission" date="2020-09" db="EMBL/GenBank/DDBJ databases">
        <authorList>
            <person name="Sun Q."/>
            <person name="Ohkuma M."/>
        </authorList>
    </citation>
    <scope>NUCLEOTIDE SEQUENCE</scope>
    <source>
        <strain evidence="1">JCM 4654</strain>
    </source>
</reference>
<organism evidence="1 2">
    <name type="scientific">Streptomyces naganishii JCM 4654</name>
    <dbReference type="NCBI Taxonomy" id="1306179"/>
    <lineage>
        <taxon>Bacteria</taxon>
        <taxon>Bacillati</taxon>
        <taxon>Actinomycetota</taxon>
        <taxon>Actinomycetes</taxon>
        <taxon>Kitasatosporales</taxon>
        <taxon>Streptomycetaceae</taxon>
        <taxon>Streptomyces</taxon>
    </lineage>
</organism>
<sequence>MGKWRFGAADFVMTQYEPTRTPFAVAVGTDPEGIHDVMPLTWGFELEMRRKSVAGLLR</sequence>
<dbReference type="AlphaFoldDB" id="A0A918Y229"/>
<evidence type="ECO:0000313" key="1">
    <source>
        <dbReference type="EMBL" id="GHD86930.1"/>
    </source>
</evidence>
<reference evidence="1" key="1">
    <citation type="journal article" date="2014" name="Int. J. Syst. Evol. Microbiol.">
        <title>Complete genome sequence of Corynebacterium casei LMG S-19264T (=DSM 44701T), isolated from a smear-ripened cheese.</title>
        <authorList>
            <consortium name="US DOE Joint Genome Institute (JGI-PGF)"/>
            <person name="Walter F."/>
            <person name="Albersmeier A."/>
            <person name="Kalinowski J."/>
            <person name="Ruckert C."/>
        </authorList>
    </citation>
    <scope>NUCLEOTIDE SEQUENCE</scope>
    <source>
        <strain evidence="1">JCM 4654</strain>
    </source>
</reference>
<evidence type="ECO:0000313" key="2">
    <source>
        <dbReference type="Proteomes" id="UP000608955"/>
    </source>
</evidence>
<dbReference type="Proteomes" id="UP000608955">
    <property type="component" value="Unassembled WGS sequence"/>
</dbReference>
<accession>A0A918Y229</accession>
<protein>
    <submittedName>
        <fullName evidence="1">Uncharacterized protein</fullName>
    </submittedName>
</protein>
<dbReference type="EMBL" id="BMVF01000004">
    <property type="protein sequence ID" value="GHD86930.1"/>
    <property type="molecule type" value="Genomic_DNA"/>
</dbReference>
<gene>
    <name evidence="1" type="ORF">GCM10010508_16710</name>
</gene>
<name>A0A918Y229_9ACTN</name>
<proteinExistence type="predicted"/>
<comment type="caution">
    <text evidence="1">The sequence shown here is derived from an EMBL/GenBank/DDBJ whole genome shotgun (WGS) entry which is preliminary data.</text>
</comment>
<keyword evidence="2" id="KW-1185">Reference proteome</keyword>